<keyword evidence="2" id="KW-1185">Reference proteome</keyword>
<name>A0ABS2N631_9BACI</name>
<sequence>MENKDELNDDNITFFKEMIAVPSWGARRSYYKILKHRKSEKFIRFIGIYKALRPLLLDRLSERELFILDEFYGLKKESIPINELASTLCISRSRVIQVRNNSERKIRRVFHELKRKNTNLV</sequence>
<dbReference type="InterPro" id="IPR013324">
    <property type="entry name" value="RNA_pol_sigma_r3/r4-like"/>
</dbReference>
<protein>
    <recommendedName>
        <fullName evidence="3">RNA polymerase sigma-70 region 4 domain-containing protein</fullName>
    </recommendedName>
</protein>
<evidence type="ECO:0000313" key="1">
    <source>
        <dbReference type="EMBL" id="MBM7573607.1"/>
    </source>
</evidence>
<dbReference type="Gene3D" id="1.10.10.10">
    <property type="entry name" value="Winged helix-like DNA-binding domain superfamily/Winged helix DNA-binding domain"/>
    <property type="match status" value="1"/>
</dbReference>
<evidence type="ECO:0008006" key="3">
    <source>
        <dbReference type="Google" id="ProtNLM"/>
    </source>
</evidence>
<organism evidence="1 2">
    <name type="scientific">Aquibacillus albus</name>
    <dbReference type="NCBI Taxonomy" id="1168171"/>
    <lineage>
        <taxon>Bacteria</taxon>
        <taxon>Bacillati</taxon>
        <taxon>Bacillota</taxon>
        <taxon>Bacilli</taxon>
        <taxon>Bacillales</taxon>
        <taxon>Bacillaceae</taxon>
        <taxon>Aquibacillus</taxon>
    </lineage>
</organism>
<dbReference type="RefSeq" id="WP_204502245.1">
    <property type="nucleotide sequence ID" value="NZ_JAFBDR010000039.1"/>
</dbReference>
<comment type="caution">
    <text evidence="1">The sequence shown here is derived from an EMBL/GenBank/DDBJ whole genome shotgun (WGS) entry which is preliminary data.</text>
</comment>
<dbReference type="InterPro" id="IPR036388">
    <property type="entry name" value="WH-like_DNA-bd_sf"/>
</dbReference>
<dbReference type="Proteomes" id="UP001296943">
    <property type="component" value="Unassembled WGS sequence"/>
</dbReference>
<gene>
    <name evidence="1" type="ORF">JOC48_004172</name>
</gene>
<dbReference type="SUPFAM" id="SSF88659">
    <property type="entry name" value="Sigma3 and sigma4 domains of RNA polymerase sigma factors"/>
    <property type="match status" value="1"/>
</dbReference>
<reference evidence="1 2" key="1">
    <citation type="submission" date="2021-01" db="EMBL/GenBank/DDBJ databases">
        <title>Genomic Encyclopedia of Type Strains, Phase IV (KMG-IV): sequencing the most valuable type-strain genomes for metagenomic binning, comparative biology and taxonomic classification.</title>
        <authorList>
            <person name="Goeker M."/>
        </authorList>
    </citation>
    <scope>NUCLEOTIDE SEQUENCE [LARGE SCALE GENOMIC DNA]</scope>
    <source>
        <strain evidence="1 2">DSM 23711</strain>
    </source>
</reference>
<evidence type="ECO:0000313" key="2">
    <source>
        <dbReference type="Proteomes" id="UP001296943"/>
    </source>
</evidence>
<accession>A0ABS2N631</accession>
<dbReference type="EMBL" id="JAFBDR010000039">
    <property type="protein sequence ID" value="MBM7573607.1"/>
    <property type="molecule type" value="Genomic_DNA"/>
</dbReference>
<proteinExistence type="predicted"/>